<keyword evidence="2" id="KW-0677">Repeat</keyword>
<keyword evidence="7" id="KW-1185">Reference proteome</keyword>
<dbReference type="Pfam" id="PF00656">
    <property type="entry name" value="Peptidase_C14"/>
    <property type="match status" value="1"/>
</dbReference>
<dbReference type="InterPro" id="IPR011600">
    <property type="entry name" value="Pept_C14_caspase"/>
</dbReference>
<feature type="transmembrane region" description="Helical" evidence="4">
    <location>
        <begin position="414"/>
        <end position="434"/>
    </location>
</feature>
<dbReference type="EMBL" id="ANNX02000012">
    <property type="protein sequence ID" value="KYC44075.1"/>
    <property type="molecule type" value="Genomic_DNA"/>
</dbReference>
<feature type="repeat" description="WD" evidence="3">
    <location>
        <begin position="497"/>
        <end position="538"/>
    </location>
</feature>
<feature type="repeat" description="WD" evidence="3">
    <location>
        <begin position="706"/>
        <end position="741"/>
    </location>
</feature>
<dbReference type="InterPro" id="IPR019775">
    <property type="entry name" value="WD40_repeat_CS"/>
</dbReference>
<dbReference type="RefSeq" id="WP_017741375.1">
    <property type="nucleotide sequence ID" value="NZ_KQ976354.1"/>
</dbReference>
<dbReference type="Pfam" id="PF00400">
    <property type="entry name" value="WD40"/>
    <property type="match status" value="7"/>
</dbReference>
<dbReference type="InterPro" id="IPR015943">
    <property type="entry name" value="WD40/YVTN_repeat-like_dom_sf"/>
</dbReference>
<feature type="repeat" description="WD" evidence="3">
    <location>
        <begin position="622"/>
        <end position="663"/>
    </location>
</feature>
<evidence type="ECO:0000256" key="4">
    <source>
        <dbReference type="SAM" id="Phobius"/>
    </source>
</evidence>
<feature type="repeat" description="WD" evidence="3">
    <location>
        <begin position="454"/>
        <end position="495"/>
    </location>
</feature>
<evidence type="ECO:0000313" key="7">
    <source>
        <dbReference type="Proteomes" id="UP000076925"/>
    </source>
</evidence>
<comment type="caution">
    <text evidence="6">The sequence shown here is derived from an EMBL/GenBank/DDBJ whole genome shotgun (WGS) entry which is preliminary data.</text>
</comment>
<organism evidence="6 7">
    <name type="scientific">Scytonema hofmannii PCC 7110</name>
    <dbReference type="NCBI Taxonomy" id="128403"/>
    <lineage>
        <taxon>Bacteria</taxon>
        <taxon>Bacillati</taxon>
        <taxon>Cyanobacteriota</taxon>
        <taxon>Cyanophyceae</taxon>
        <taxon>Nostocales</taxon>
        <taxon>Scytonemataceae</taxon>
        <taxon>Scytonema</taxon>
    </lineage>
</organism>
<dbReference type="OrthoDB" id="422888at2"/>
<keyword evidence="1 3" id="KW-0853">WD repeat</keyword>
<dbReference type="GO" id="GO:0004197">
    <property type="term" value="F:cysteine-type endopeptidase activity"/>
    <property type="evidence" value="ECO:0007669"/>
    <property type="project" value="InterPro"/>
</dbReference>
<sequence>MIDWEAMRKLALLIGVSEYEPDLTSLPAARKDVEAVKQVLEHPDMGEFSEVRCLINPDTQEMQVAIETVFSNSTRDDLILLYFSGHGIKDESGRLYLATRRTRKNSQGELIRSTAVTASFVQENMSKSRSKRQVIVLDCCFSGAFAEGLLAKDDGSIDIRSQLGGEDLGREGRAVLTSSTSTQYSFENKSNLSIYTEYIVEGISTGAADLDGDSVISIDELHEYARRKVQEAAPAMKPEIYAVKQGYRIFLAKAPIGDPRLRYRKEVENCAIRGEISPTGRRMLDYVRETLGLETTETSVIEDEVLKPYREYNQNLQQYEQALVEAVQQEYPFSEYTLNELSRYQKILRLRNEDVAPIKERIAQQQQAIQLTGDSRSVKLTSGEDNHSALRSITLPIIPSVDSIVNLLRSRINYLLLAGSVVIGVLVVLVVTNYSRLPASNKVATKDVSLLYTLSEHSSPVSSVAITPNGQTLASGSHDKAIRLWNLSSGKTARSPLYGHKDPVLSIAISPNGHLLASGGLDNSIKLWDLSTKENNRTLEGHVGWVTAVAISSDGKILASGSSDNTIKLWEIATGTPIHTLFNQAPILAVTISPDNQILASSSTDKTVKLWDLSTGKLLRALEGHASWVDAIAISPNGQILASGSLDKTIKLWELGTGRLLRTLEGHKYSVSSIAISPDGQILISGGFDGEIRTWNLQKGSLIRAFKAHSAQVVSLAISKDEKILVSGSADSTIKTWHIKF</sequence>
<dbReference type="InterPro" id="IPR020472">
    <property type="entry name" value="WD40_PAC1"/>
</dbReference>
<keyword evidence="4" id="KW-0472">Membrane</keyword>
<evidence type="ECO:0000256" key="2">
    <source>
        <dbReference type="ARBA" id="ARBA00022737"/>
    </source>
</evidence>
<reference evidence="6 7" key="1">
    <citation type="journal article" date="2013" name="Genome Biol. Evol.">
        <title>Genomes of Stigonematalean cyanobacteria (subsection V) and the evolution of oxygenic photosynthesis from prokaryotes to plastids.</title>
        <authorList>
            <person name="Dagan T."/>
            <person name="Roettger M."/>
            <person name="Stucken K."/>
            <person name="Landan G."/>
            <person name="Koch R."/>
            <person name="Major P."/>
            <person name="Gould S.B."/>
            <person name="Goremykin V.V."/>
            <person name="Rippka R."/>
            <person name="Tandeau de Marsac N."/>
            <person name="Gugger M."/>
            <person name="Lockhart P.J."/>
            <person name="Allen J.F."/>
            <person name="Brune I."/>
            <person name="Maus I."/>
            <person name="Puhler A."/>
            <person name="Martin W.F."/>
        </authorList>
    </citation>
    <scope>NUCLEOTIDE SEQUENCE [LARGE SCALE GENOMIC DNA]</scope>
    <source>
        <strain evidence="6 7">PCC 7110</strain>
    </source>
</reference>
<dbReference type="InterPro" id="IPR036322">
    <property type="entry name" value="WD40_repeat_dom_sf"/>
</dbReference>
<feature type="repeat" description="WD" evidence="3">
    <location>
        <begin position="539"/>
        <end position="580"/>
    </location>
</feature>
<dbReference type="CDD" id="cd00200">
    <property type="entry name" value="WD40"/>
    <property type="match status" value="1"/>
</dbReference>
<dbReference type="PROSITE" id="PS50082">
    <property type="entry name" value="WD_REPEATS_2"/>
    <property type="match status" value="7"/>
</dbReference>
<dbReference type="AlphaFoldDB" id="A0A139XH97"/>
<name>A0A139XH97_9CYAN</name>
<dbReference type="InterPro" id="IPR029030">
    <property type="entry name" value="Caspase-like_dom_sf"/>
</dbReference>
<dbReference type="Gene3D" id="3.40.50.1460">
    <property type="match status" value="1"/>
</dbReference>
<dbReference type="PANTHER" id="PTHR19879">
    <property type="entry name" value="TRANSCRIPTION INITIATION FACTOR TFIID"/>
    <property type="match status" value="1"/>
</dbReference>
<dbReference type="NCBIfam" id="NF047832">
    <property type="entry name" value="caspase_w_EACC1"/>
    <property type="match status" value="1"/>
</dbReference>
<feature type="domain" description="Peptidase C14 caspase" evidence="5">
    <location>
        <begin position="8"/>
        <end position="241"/>
    </location>
</feature>
<dbReference type="PROSITE" id="PS50294">
    <property type="entry name" value="WD_REPEATS_REGION"/>
    <property type="match status" value="7"/>
</dbReference>
<protein>
    <recommendedName>
        <fullName evidence="5">Peptidase C14 caspase domain-containing protein</fullName>
    </recommendedName>
</protein>
<feature type="repeat" description="WD" evidence="3">
    <location>
        <begin position="580"/>
        <end position="621"/>
    </location>
</feature>
<keyword evidence="4" id="KW-0812">Transmembrane</keyword>
<keyword evidence="4" id="KW-1133">Transmembrane helix</keyword>
<dbReference type="SMART" id="SM00320">
    <property type="entry name" value="WD40"/>
    <property type="match status" value="7"/>
</dbReference>
<dbReference type="GO" id="GO:0006508">
    <property type="term" value="P:proteolysis"/>
    <property type="evidence" value="ECO:0007669"/>
    <property type="project" value="InterPro"/>
</dbReference>
<feature type="repeat" description="WD" evidence="3">
    <location>
        <begin position="664"/>
        <end position="705"/>
    </location>
</feature>
<evidence type="ECO:0000256" key="3">
    <source>
        <dbReference type="PROSITE-ProRule" id="PRU00221"/>
    </source>
</evidence>
<dbReference type="InterPro" id="IPR001680">
    <property type="entry name" value="WD40_rpt"/>
</dbReference>
<dbReference type="SUPFAM" id="SSF52129">
    <property type="entry name" value="Caspase-like"/>
    <property type="match status" value="1"/>
</dbReference>
<dbReference type="PROSITE" id="PS00678">
    <property type="entry name" value="WD_REPEATS_1"/>
    <property type="match status" value="6"/>
</dbReference>
<accession>A0A139XH97</accession>
<dbReference type="PANTHER" id="PTHR19879:SF9">
    <property type="entry name" value="TRANSCRIPTION INITIATION FACTOR TFIID SUBUNIT 5"/>
    <property type="match status" value="1"/>
</dbReference>
<dbReference type="Gene3D" id="2.130.10.10">
    <property type="entry name" value="YVTN repeat-like/Quinoprotein amine dehydrogenase"/>
    <property type="match status" value="3"/>
</dbReference>
<dbReference type="PRINTS" id="PR00320">
    <property type="entry name" value="GPROTEINBRPT"/>
</dbReference>
<evidence type="ECO:0000256" key="1">
    <source>
        <dbReference type="ARBA" id="ARBA00022574"/>
    </source>
</evidence>
<dbReference type="SUPFAM" id="SSF50978">
    <property type="entry name" value="WD40 repeat-like"/>
    <property type="match status" value="1"/>
</dbReference>
<evidence type="ECO:0000259" key="5">
    <source>
        <dbReference type="Pfam" id="PF00656"/>
    </source>
</evidence>
<proteinExistence type="predicted"/>
<dbReference type="Proteomes" id="UP000076925">
    <property type="component" value="Unassembled WGS sequence"/>
</dbReference>
<dbReference type="STRING" id="128403.WA1_02730"/>
<evidence type="ECO:0000313" key="6">
    <source>
        <dbReference type="EMBL" id="KYC44075.1"/>
    </source>
</evidence>
<gene>
    <name evidence="6" type="ORF">WA1_02730</name>
</gene>